<dbReference type="AlphaFoldDB" id="A0A382CYR7"/>
<accession>A0A382CYR7</accession>
<name>A0A382CYR7_9ZZZZ</name>
<reference evidence="2" key="1">
    <citation type="submission" date="2018-05" db="EMBL/GenBank/DDBJ databases">
        <authorList>
            <person name="Lanie J.A."/>
            <person name="Ng W.-L."/>
            <person name="Kazmierczak K.M."/>
            <person name="Andrzejewski T.M."/>
            <person name="Davidsen T.M."/>
            <person name="Wayne K.J."/>
            <person name="Tettelin H."/>
            <person name="Glass J.I."/>
            <person name="Rusch D."/>
            <person name="Podicherti R."/>
            <person name="Tsui H.-C.T."/>
            <person name="Winkler M.E."/>
        </authorList>
    </citation>
    <scope>NUCLEOTIDE SEQUENCE</scope>
</reference>
<gene>
    <name evidence="2" type="ORF">METZ01_LOCUS184200</name>
</gene>
<evidence type="ECO:0000313" key="2">
    <source>
        <dbReference type="EMBL" id="SVB31346.1"/>
    </source>
</evidence>
<feature type="non-terminal residue" evidence="2">
    <location>
        <position position="29"/>
    </location>
</feature>
<feature type="region of interest" description="Disordered" evidence="1">
    <location>
        <begin position="1"/>
        <end position="29"/>
    </location>
</feature>
<protein>
    <submittedName>
        <fullName evidence="2">Uncharacterized protein</fullName>
    </submittedName>
</protein>
<organism evidence="2">
    <name type="scientific">marine metagenome</name>
    <dbReference type="NCBI Taxonomy" id="408172"/>
    <lineage>
        <taxon>unclassified sequences</taxon>
        <taxon>metagenomes</taxon>
        <taxon>ecological metagenomes</taxon>
    </lineage>
</organism>
<dbReference type="EMBL" id="UINC01036810">
    <property type="protein sequence ID" value="SVB31346.1"/>
    <property type="molecule type" value="Genomic_DNA"/>
</dbReference>
<evidence type="ECO:0000256" key="1">
    <source>
        <dbReference type="SAM" id="MobiDB-lite"/>
    </source>
</evidence>
<sequence length="29" mass="2889">MGRTAGLKSDGTLDSVHSVGGTEVKEGTV</sequence>
<proteinExistence type="predicted"/>